<comment type="caution">
    <text evidence="1">The sequence shown here is derived from an EMBL/GenBank/DDBJ whole genome shotgun (WGS) entry which is preliminary data.</text>
</comment>
<evidence type="ECO:0000313" key="1">
    <source>
        <dbReference type="EMBL" id="RXE59072.1"/>
    </source>
</evidence>
<protein>
    <submittedName>
        <fullName evidence="1">Uncharacterized protein</fullName>
    </submittedName>
</protein>
<reference evidence="2" key="1">
    <citation type="submission" date="2018-11" db="EMBL/GenBank/DDBJ databases">
        <title>Genome sequencing of a novel mesophilic and cellulolytic organism within the genus Hungateiclostridium.</title>
        <authorList>
            <person name="Rettenmaier R."/>
            <person name="Liebl W."/>
            <person name="Zverlov V."/>
        </authorList>
    </citation>
    <scope>NUCLEOTIDE SEQUENCE [LARGE SCALE GENOMIC DNA]</scope>
    <source>
        <strain evidence="2">N2K1</strain>
    </source>
</reference>
<dbReference type="Proteomes" id="UP000289166">
    <property type="component" value="Unassembled WGS sequence"/>
</dbReference>
<dbReference type="EMBL" id="RLII01000009">
    <property type="protein sequence ID" value="RXE59072.1"/>
    <property type="molecule type" value="Genomic_DNA"/>
</dbReference>
<dbReference type="AlphaFoldDB" id="A0A4Q0I7R7"/>
<organism evidence="1 2">
    <name type="scientific">Acetivibrio mesophilus</name>
    <dbReference type="NCBI Taxonomy" id="2487273"/>
    <lineage>
        <taxon>Bacteria</taxon>
        <taxon>Bacillati</taxon>
        <taxon>Bacillota</taxon>
        <taxon>Clostridia</taxon>
        <taxon>Eubacteriales</taxon>
        <taxon>Oscillospiraceae</taxon>
        <taxon>Acetivibrio</taxon>
    </lineage>
</organism>
<gene>
    <name evidence="1" type="ORF">EFD62_08900</name>
</gene>
<sequence length="96" mass="11177">MAECICSDCRNLKRLIDDEGKETYECRFGLPSDKCEQCEEEGCDIVCNNYEEESDEADYILVSCKDCGRELKKMYNDNDDPEGEIFCVDCYLKRQL</sequence>
<accession>A0A4Q0I7R7</accession>
<proteinExistence type="predicted"/>
<keyword evidence="2" id="KW-1185">Reference proteome</keyword>
<dbReference type="RefSeq" id="WP_069194414.1">
    <property type="nucleotide sequence ID" value="NZ_RLII01000009.1"/>
</dbReference>
<name>A0A4Q0I7R7_9FIRM</name>
<dbReference type="OrthoDB" id="2087644at2"/>
<evidence type="ECO:0000313" key="2">
    <source>
        <dbReference type="Proteomes" id="UP000289166"/>
    </source>
</evidence>